<sequence>MSNLISALEWRYATKKFDSNHPASDADIESLKKATNLSASSFGLQPYRIVVVTDPAVKQQLRAAAFDQDQVTSASHIFVFAAKEEVSPEYVNAFMRLTADTRGVPFEALKGYADYINGSLAGKDTAAILDWTRRQSYIALGTLLAAAGELKLDACPMEGFDPAQFDEILGLPQQGLRSVVIAAVGHRSEADDTQHHAKVRFPVEEMFI</sequence>
<dbReference type="InterPro" id="IPR029479">
    <property type="entry name" value="Nitroreductase"/>
</dbReference>
<dbReference type="PANTHER" id="PTHR43673:SF2">
    <property type="entry name" value="NITROREDUCTASE"/>
    <property type="match status" value="1"/>
</dbReference>
<dbReference type="RefSeq" id="WP_147931017.1">
    <property type="nucleotide sequence ID" value="NZ_VOXD01000017.1"/>
</dbReference>
<evidence type="ECO:0000256" key="6">
    <source>
        <dbReference type="ARBA" id="ARBA00023002"/>
    </source>
</evidence>
<evidence type="ECO:0000256" key="4">
    <source>
        <dbReference type="ARBA" id="ARBA00022643"/>
    </source>
</evidence>
<evidence type="ECO:0000256" key="5">
    <source>
        <dbReference type="ARBA" id="ARBA00022857"/>
    </source>
</evidence>
<dbReference type="Proteomes" id="UP000321907">
    <property type="component" value="Unassembled WGS sequence"/>
</dbReference>
<dbReference type="PANTHER" id="PTHR43673">
    <property type="entry name" value="NAD(P)H NITROREDUCTASE YDGI-RELATED"/>
    <property type="match status" value="1"/>
</dbReference>
<organism evidence="8 9">
    <name type="scientific">Neolewinella aurantiaca</name>
    <dbReference type="NCBI Taxonomy" id="2602767"/>
    <lineage>
        <taxon>Bacteria</taxon>
        <taxon>Pseudomonadati</taxon>
        <taxon>Bacteroidota</taxon>
        <taxon>Saprospiria</taxon>
        <taxon>Saprospirales</taxon>
        <taxon>Lewinellaceae</taxon>
        <taxon>Neolewinella</taxon>
    </lineage>
</organism>
<feature type="domain" description="Nitroreductase" evidence="7">
    <location>
        <begin position="9"/>
        <end position="186"/>
    </location>
</feature>
<accession>A0A5C7FUD4</accession>
<evidence type="ECO:0000256" key="1">
    <source>
        <dbReference type="ARBA" id="ARBA00001917"/>
    </source>
</evidence>
<dbReference type="InterPro" id="IPR000415">
    <property type="entry name" value="Nitroreductase-like"/>
</dbReference>
<dbReference type="OrthoDB" id="9809288at2"/>
<keyword evidence="4" id="KW-0288">FMN</keyword>
<comment type="similarity">
    <text evidence="2">Belongs to the nitroreductase family.</text>
</comment>
<keyword evidence="9" id="KW-1185">Reference proteome</keyword>
<evidence type="ECO:0000259" key="7">
    <source>
        <dbReference type="Pfam" id="PF00881"/>
    </source>
</evidence>
<dbReference type="InterPro" id="IPR033878">
    <property type="entry name" value="NfsB-like"/>
</dbReference>
<dbReference type="Gene3D" id="3.40.109.10">
    <property type="entry name" value="NADH Oxidase"/>
    <property type="match status" value="1"/>
</dbReference>
<reference evidence="8 9" key="1">
    <citation type="submission" date="2019-08" db="EMBL/GenBank/DDBJ databases">
        <title>Lewinella sp. strain SSH13 Genome sequencing and assembly.</title>
        <authorList>
            <person name="Kim I."/>
        </authorList>
    </citation>
    <scope>NUCLEOTIDE SEQUENCE [LARGE SCALE GENOMIC DNA]</scope>
    <source>
        <strain evidence="8 9">SSH13</strain>
    </source>
</reference>
<keyword evidence="6" id="KW-0560">Oxidoreductase</keyword>
<name>A0A5C7FUD4_9BACT</name>
<dbReference type="GO" id="GO:0016491">
    <property type="term" value="F:oxidoreductase activity"/>
    <property type="evidence" value="ECO:0007669"/>
    <property type="project" value="UniProtKB-KW"/>
</dbReference>
<dbReference type="EMBL" id="VOXD01000017">
    <property type="protein sequence ID" value="TXF89031.1"/>
    <property type="molecule type" value="Genomic_DNA"/>
</dbReference>
<comment type="caution">
    <text evidence="8">The sequence shown here is derived from an EMBL/GenBank/DDBJ whole genome shotgun (WGS) entry which is preliminary data.</text>
</comment>
<gene>
    <name evidence="8" type="ORF">FUA23_12145</name>
</gene>
<dbReference type="Pfam" id="PF00881">
    <property type="entry name" value="Nitroreductase"/>
    <property type="match status" value="1"/>
</dbReference>
<keyword evidence="5" id="KW-0521">NADP</keyword>
<protein>
    <submittedName>
        <fullName evidence="8">NAD(P)H-dependent oxidoreductase</fullName>
    </submittedName>
</protein>
<evidence type="ECO:0000256" key="3">
    <source>
        <dbReference type="ARBA" id="ARBA00022630"/>
    </source>
</evidence>
<proteinExistence type="inferred from homology"/>
<evidence type="ECO:0000313" key="9">
    <source>
        <dbReference type="Proteomes" id="UP000321907"/>
    </source>
</evidence>
<keyword evidence="3" id="KW-0285">Flavoprotein</keyword>
<dbReference type="CDD" id="cd02149">
    <property type="entry name" value="NfsB-like"/>
    <property type="match status" value="1"/>
</dbReference>
<dbReference type="AlphaFoldDB" id="A0A5C7FUD4"/>
<comment type="cofactor">
    <cofactor evidence="1">
        <name>FMN</name>
        <dbReference type="ChEBI" id="CHEBI:58210"/>
    </cofactor>
</comment>
<evidence type="ECO:0000313" key="8">
    <source>
        <dbReference type="EMBL" id="TXF89031.1"/>
    </source>
</evidence>
<dbReference type="SUPFAM" id="SSF55469">
    <property type="entry name" value="FMN-dependent nitroreductase-like"/>
    <property type="match status" value="1"/>
</dbReference>
<evidence type="ECO:0000256" key="2">
    <source>
        <dbReference type="ARBA" id="ARBA00007118"/>
    </source>
</evidence>